<evidence type="ECO:0000313" key="10">
    <source>
        <dbReference type="Proteomes" id="UP000799438"/>
    </source>
</evidence>
<evidence type="ECO:0000256" key="6">
    <source>
        <dbReference type="SAM" id="MobiDB-lite"/>
    </source>
</evidence>
<organism evidence="9 10">
    <name type="scientific">Aplosporella prunicola CBS 121167</name>
    <dbReference type="NCBI Taxonomy" id="1176127"/>
    <lineage>
        <taxon>Eukaryota</taxon>
        <taxon>Fungi</taxon>
        <taxon>Dikarya</taxon>
        <taxon>Ascomycota</taxon>
        <taxon>Pezizomycotina</taxon>
        <taxon>Dothideomycetes</taxon>
        <taxon>Dothideomycetes incertae sedis</taxon>
        <taxon>Botryosphaeriales</taxon>
        <taxon>Aplosporellaceae</taxon>
        <taxon>Aplosporella</taxon>
    </lineage>
</organism>
<dbReference type="Gene3D" id="1.20.1250.20">
    <property type="entry name" value="MFS general substrate transporter like domains"/>
    <property type="match status" value="1"/>
</dbReference>
<feature type="region of interest" description="Disordered" evidence="6">
    <location>
        <begin position="1"/>
        <end position="62"/>
    </location>
</feature>
<dbReference type="FunFam" id="1.20.1250.20:FF:000013">
    <property type="entry name" value="MFS general substrate transporter"/>
    <property type="match status" value="1"/>
</dbReference>
<evidence type="ECO:0000259" key="8">
    <source>
        <dbReference type="PROSITE" id="PS50850"/>
    </source>
</evidence>
<dbReference type="InterPro" id="IPR011701">
    <property type="entry name" value="MFS"/>
</dbReference>
<keyword evidence="2" id="KW-0813">Transport</keyword>
<evidence type="ECO:0000256" key="4">
    <source>
        <dbReference type="ARBA" id="ARBA00022989"/>
    </source>
</evidence>
<evidence type="ECO:0000256" key="3">
    <source>
        <dbReference type="ARBA" id="ARBA00022692"/>
    </source>
</evidence>
<feature type="transmembrane region" description="Helical" evidence="7">
    <location>
        <begin position="170"/>
        <end position="188"/>
    </location>
</feature>
<feature type="transmembrane region" description="Helical" evidence="7">
    <location>
        <begin position="113"/>
        <end position="132"/>
    </location>
</feature>
<feature type="transmembrane region" description="Helical" evidence="7">
    <location>
        <begin position="139"/>
        <end position="158"/>
    </location>
</feature>
<dbReference type="GeneID" id="54294704"/>
<dbReference type="RefSeq" id="XP_033395416.1">
    <property type="nucleotide sequence ID" value="XM_033537208.1"/>
</dbReference>
<evidence type="ECO:0000313" key="9">
    <source>
        <dbReference type="EMBL" id="KAF2139703.1"/>
    </source>
</evidence>
<dbReference type="AlphaFoldDB" id="A0A6A6B8L7"/>
<feature type="transmembrane region" description="Helical" evidence="7">
    <location>
        <begin position="302"/>
        <end position="322"/>
    </location>
</feature>
<feature type="compositionally biased region" description="Low complexity" evidence="6">
    <location>
        <begin position="33"/>
        <end position="50"/>
    </location>
</feature>
<dbReference type="Pfam" id="PF07690">
    <property type="entry name" value="MFS_1"/>
    <property type="match status" value="1"/>
</dbReference>
<feature type="transmembrane region" description="Helical" evidence="7">
    <location>
        <begin position="200"/>
        <end position="221"/>
    </location>
</feature>
<sequence length="520" mass="56303">MSASPPPTDDKPALHNTLTSPPPSLKDKDKENLSTTIPLSPTPTSASLTAGTVSDPTAPHPNETRLALKFDTRLLPLLALMYLCNALDKGNLGNAKTAGLENDLHLKPGQYNTLLSVFFVPYVVFAPPIAFVGKRLGPAVVLPVLMACFGSMTLVGAAVKGFGGLMAVRWFLGMAESAFFPLVIYYLTTFYRRAELARRLALFYAASNIANAFSGLLAFGVFQINSSLQRWRYLFIIEGAATVLFSLLAFLYLPRTARSARFLSPGERALAHRRIQQDSSAIVNEPFDLRSALRIFAHPTTYAFLVLELCVGVPLQSVALFLPQIIARLSPASAVHTNLLTVAPNAVGALVLLLLAFASDLARCRAPFIALGFSLTCAGFAAYAAMDATAHPRAAYFACFLMTWGTAAPSVLLSTWYSNNVAHEGRRVALTSVGVPLANLMGLVSSNVFRERDAPGYLPALATTAGFGALGALVALGLGAFMRWDNGRRDRREGVRRRVRDVSTERLRDGPWGSEFRWFL</sequence>
<keyword evidence="10" id="KW-1185">Reference proteome</keyword>
<evidence type="ECO:0000256" key="7">
    <source>
        <dbReference type="SAM" id="Phobius"/>
    </source>
</evidence>
<dbReference type="OrthoDB" id="2985014at2759"/>
<dbReference type="Proteomes" id="UP000799438">
    <property type="component" value="Unassembled WGS sequence"/>
</dbReference>
<dbReference type="GO" id="GO:0022857">
    <property type="term" value="F:transmembrane transporter activity"/>
    <property type="evidence" value="ECO:0007669"/>
    <property type="project" value="InterPro"/>
</dbReference>
<dbReference type="SUPFAM" id="SSF103473">
    <property type="entry name" value="MFS general substrate transporter"/>
    <property type="match status" value="1"/>
</dbReference>
<keyword evidence="5 7" id="KW-0472">Membrane</keyword>
<dbReference type="GO" id="GO:0016020">
    <property type="term" value="C:membrane"/>
    <property type="evidence" value="ECO:0007669"/>
    <property type="project" value="UniProtKB-SubCell"/>
</dbReference>
<accession>A0A6A6B8L7</accession>
<dbReference type="EMBL" id="ML995492">
    <property type="protein sequence ID" value="KAF2139703.1"/>
    <property type="molecule type" value="Genomic_DNA"/>
</dbReference>
<feature type="transmembrane region" description="Helical" evidence="7">
    <location>
        <begin position="342"/>
        <end position="361"/>
    </location>
</feature>
<feature type="domain" description="Major facilitator superfamily (MFS) profile" evidence="8">
    <location>
        <begin position="74"/>
        <end position="520"/>
    </location>
</feature>
<evidence type="ECO:0000256" key="1">
    <source>
        <dbReference type="ARBA" id="ARBA00004141"/>
    </source>
</evidence>
<proteinExistence type="predicted"/>
<keyword evidence="4 7" id="KW-1133">Transmembrane helix</keyword>
<dbReference type="PROSITE" id="PS50850">
    <property type="entry name" value="MFS"/>
    <property type="match status" value="1"/>
</dbReference>
<keyword evidence="3 7" id="KW-0812">Transmembrane</keyword>
<name>A0A6A6B8L7_9PEZI</name>
<feature type="transmembrane region" description="Helical" evidence="7">
    <location>
        <begin position="461"/>
        <end position="482"/>
    </location>
</feature>
<gene>
    <name evidence="9" type="ORF">K452DRAFT_232137</name>
</gene>
<comment type="subcellular location">
    <subcellularLocation>
        <location evidence="1">Membrane</location>
        <topology evidence="1">Multi-pass membrane protein</topology>
    </subcellularLocation>
</comment>
<feature type="transmembrane region" description="Helical" evidence="7">
    <location>
        <begin position="428"/>
        <end position="449"/>
    </location>
</feature>
<feature type="transmembrane region" description="Helical" evidence="7">
    <location>
        <begin position="368"/>
        <end position="388"/>
    </location>
</feature>
<reference evidence="9" key="1">
    <citation type="journal article" date="2020" name="Stud. Mycol.">
        <title>101 Dothideomycetes genomes: a test case for predicting lifestyles and emergence of pathogens.</title>
        <authorList>
            <person name="Haridas S."/>
            <person name="Albert R."/>
            <person name="Binder M."/>
            <person name="Bloem J."/>
            <person name="Labutti K."/>
            <person name="Salamov A."/>
            <person name="Andreopoulos B."/>
            <person name="Baker S."/>
            <person name="Barry K."/>
            <person name="Bills G."/>
            <person name="Bluhm B."/>
            <person name="Cannon C."/>
            <person name="Castanera R."/>
            <person name="Culley D."/>
            <person name="Daum C."/>
            <person name="Ezra D."/>
            <person name="Gonzalez J."/>
            <person name="Henrissat B."/>
            <person name="Kuo A."/>
            <person name="Liang C."/>
            <person name="Lipzen A."/>
            <person name="Lutzoni F."/>
            <person name="Magnuson J."/>
            <person name="Mondo S."/>
            <person name="Nolan M."/>
            <person name="Ohm R."/>
            <person name="Pangilinan J."/>
            <person name="Park H.-J."/>
            <person name="Ramirez L."/>
            <person name="Alfaro M."/>
            <person name="Sun H."/>
            <person name="Tritt A."/>
            <person name="Yoshinaga Y."/>
            <person name="Zwiers L.-H."/>
            <person name="Turgeon B."/>
            <person name="Goodwin S."/>
            <person name="Spatafora J."/>
            <person name="Crous P."/>
            <person name="Grigoriev I."/>
        </authorList>
    </citation>
    <scope>NUCLEOTIDE SEQUENCE</scope>
    <source>
        <strain evidence="9">CBS 121167</strain>
    </source>
</reference>
<dbReference type="InterPro" id="IPR020846">
    <property type="entry name" value="MFS_dom"/>
</dbReference>
<feature type="transmembrane region" description="Helical" evidence="7">
    <location>
        <begin position="233"/>
        <end position="253"/>
    </location>
</feature>
<feature type="transmembrane region" description="Helical" evidence="7">
    <location>
        <begin position="394"/>
        <end position="416"/>
    </location>
</feature>
<dbReference type="PANTHER" id="PTHR43791">
    <property type="entry name" value="PERMEASE-RELATED"/>
    <property type="match status" value="1"/>
</dbReference>
<dbReference type="PANTHER" id="PTHR43791:SF50">
    <property type="entry name" value="TRANSPORTER, PUTATIVE (AFU_ORTHOLOGUE AFUA_2G00840)-RELATED"/>
    <property type="match status" value="1"/>
</dbReference>
<evidence type="ECO:0000256" key="2">
    <source>
        <dbReference type="ARBA" id="ARBA00022448"/>
    </source>
</evidence>
<protein>
    <recommendedName>
        <fullName evidence="8">Major facilitator superfamily (MFS) profile domain-containing protein</fullName>
    </recommendedName>
</protein>
<dbReference type="FunFam" id="1.20.1250.20:FF:000188">
    <property type="entry name" value="MFS general substrate transporter"/>
    <property type="match status" value="1"/>
</dbReference>
<dbReference type="InterPro" id="IPR036259">
    <property type="entry name" value="MFS_trans_sf"/>
</dbReference>
<evidence type="ECO:0000256" key="5">
    <source>
        <dbReference type="ARBA" id="ARBA00023136"/>
    </source>
</evidence>